<evidence type="ECO:0000313" key="7">
    <source>
        <dbReference type="Proteomes" id="UP000315700"/>
    </source>
</evidence>
<evidence type="ECO:0000256" key="2">
    <source>
        <dbReference type="PIRSR" id="PIRSR601952-1"/>
    </source>
</evidence>
<proteinExistence type="predicted"/>
<dbReference type="KEGG" id="ccos:Pan44_08590"/>
<protein>
    <submittedName>
        <fullName evidence="6">Alkaline phosphatase 4</fullName>
        <ecNumber evidence="6">3.1.3.1</ecNumber>
    </submittedName>
</protein>
<dbReference type="GO" id="GO:0004035">
    <property type="term" value="F:alkaline phosphatase activity"/>
    <property type="evidence" value="ECO:0007669"/>
    <property type="project" value="UniProtKB-EC"/>
</dbReference>
<feature type="active site" description="Phosphoserine intermediate" evidence="2">
    <location>
        <position position="259"/>
    </location>
</feature>
<dbReference type="SUPFAM" id="SSF53649">
    <property type="entry name" value="Alkaline phosphatase-like"/>
    <property type="match status" value="1"/>
</dbReference>
<keyword evidence="1" id="KW-0597">Phosphoprotein</keyword>
<dbReference type="InParanoid" id="A0A517S9T4"/>
<reference evidence="6 7" key="1">
    <citation type="submission" date="2019-02" db="EMBL/GenBank/DDBJ databases">
        <title>Deep-cultivation of Planctomycetes and their phenomic and genomic characterization uncovers novel biology.</title>
        <authorList>
            <person name="Wiegand S."/>
            <person name="Jogler M."/>
            <person name="Boedeker C."/>
            <person name="Pinto D."/>
            <person name="Vollmers J."/>
            <person name="Rivas-Marin E."/>
            <person name="Kohn T."/>
            <person name="Peeters S.H."/>
            <person name="Heuer A."/>
            <person name="Rast P."/>
            <person name="Oberbeckmann S."/>
            <person name="Bunk B."/>
            <person name="Jeske O."/>
            <person name="Meyerdierks A."/>
            <person name="Storesund J.E."/>
            <person name="Kallscheuer N."/>
            <person name="Luecker S."/>
            <person name="Lage O.M."/>
            <person name="Pohl T."/>
            <person name="Merkel B.J."/>
            <person name="Hornburger P."/>
            <person name="Mueller R.-W."/>
            <person name="Bruemmer F."/>
            <person name="Labrenz M."/>
            <person name="Spormann A.M."/>
            <person name="Op den Camp H."/>
            <person name="Overmann J."/>
            <person name="Amann R."/>
            <person name="Jetten M.S.M."/>
            <person name="Mascher T."/>
            <person name="Medema M.H."/>
            <person name="Devos D.P."/>
            <person name="Kaster A.-K."/>
            <person name="Ovreas L."/>
            <person name="Rohde M."/>
            <person name="Galperin M.Y."/>
            <person name="Jogler C."/>
        </authorList>
    </citation>
    <scope>NUCLEOTIDE SEQUENCE [LARGE SCALE GENOMIC DNA]</scope>
    <source>
        <strain evidence="6 7">Pan44</strain>
    </source>
</reference>
<keyword evidence="5" id="KW-0732">Signal</keyword>
<dbReference type="PANTHER" id="PTHR11596">
    <property type="entry name" value="ALKALINE PHOSPHATASE"/>
    <property type="match status" value="1"/>
</dbReference>
<dbReference type="PANTHER" id="PTHR11596:SF5">
    <property type="entry name" value="ALKALINE PHOSPHATASE"/>
    <property type="match status" value="1"/>
</dbReference>
<dbReference type="RefSeq" id="WP_231754221.1">
    <property type="nucleotide sequence ID" value="NZ_CP036271.1"/>
</dbReference>
<feature type="signal peptide" evidence="5">
    <location>
        <begin position="1"/>
        <end position="26"/>
    </location>
</feature>
<evidence type="ECO:0000256" key="5">
    <source>
        <dbReference type="SAM" id="SignalP"/>
    </source>
</evidence>
<dbReference type="EMBL" id="CP036271">
    <property type="protein sequence ID" value="QDT52846.1"/>
    <property type="molecule type" value="Genomic_DNA"/>
</dbReference>
<feature type="binding site" evidence="3">
    <location>
        <position position="310"/>
    </location>
    <ligand>
        <name>Mg(2+)</name>
        <dbReference type="ChEBI" id="CHEBI:18420"/>
    </ligand>
</feature>
<dbReference type="SMART" id="SM00098">
    <property type="entry name" value="alkPPc"/>
    <property type="match status" value="1"/>
</dbReference>
<evidence type="ECO:0000256" key="4">
    <source>
        <dbReference type="SAM" id="MobiDB-lite"/>
    </source>
</evidence>
<comment type="cofactor">
    <cofactor evidence="3">
        <name>Mg(2+)</name>
        <dbReference type="ChEBI" id="CHEBI:18420"/>
    </cofactor>
    <text evidence="3">Binds 1 Mg(2+) ion.</text>
</comment>
<accession>A0A517S9T4</accession>
<evidence type="ECO:0000256" key="1">
    <source>
        <dbReference type="ARBA" id="ARBA00022553"/>
    </source>
</evidence>
<feature type="region of interest" description="Disordered" evidence="4">
    <location>
        <begin position="217"/>
        <end position="243"/>
    </location>
</feature>
<comment type="cofactor">
    <cofactor evidence="3">
        <name>Zn(2+)</name>
        <dbReference type="ChEBI" id="CHEBI:29105"/>
    </cofactor>
    <text evidence="3">Binds 2 Zn(2+) ions.</text>
</comment>
<dbReference type="InterPro" id="IPR001952">
    <property type="entry name" value="Alkaline_phosphatase"/>
</dbReference>
<evidence type="ECO:0000313" key="6">
    <source>
        <dbReference type="EMBL" id="QDT52846.1"/>
    </source>
</evidence>
<feature type="binding site" evidence="3">
    <location>
        <position position="312"/>
    </location>
    <ligand>
        <name>Mg(2+)</name>
        <dbReference type="ChEBI" id="CHEBI:18420"/>
    </ligand>
</feature>
<keyword evidence="3" id="KW-0862">Zinc</keyword>
<dbReference type="Proteomes" id="UP000315700">
    <property type="component" value="Chromosome"/>
</dbReference>
<gene>
    <name evidence="6" type="primary">phoA_1</name>
    <name evidence="6" type="ORF">Pan44_08590</name>
</gene>
<dbReference type="Gene3D" id="3.40.720.10">
    <property type="entry name" value="Alkaline Phosphatase, subunit A"/>
    <property type="match status" value="1"/>
</dbReference>
<feature type="binding site" evidence="3">
    <location>
        <position position="500"/>
    </location>
    <ligand>
        <name>Mg(2+)</name>
        <dbReference type="ChEBI" id="CHEBI:18420"/>
    </ligand>
</feature>
<dbReference type="InterPro" id="IPR017850">
    <property type="entry name" value="Alkaline_phosphatase_core_sf"/>
</dbReference>
<keyword evidence="3" id="KW-0460">Magnesium</keyword>
<dbReference type="GO" id="GO:0046872">
    <property type="term" value="F:metal ion binding"/>
    <property type="evidence" value="ECO:0007669"/>
    <property type="project" value="UniProtKB-KW"/>
</dbReference>
<keyword evidence="7" id="KW-1185">Reference proteome</keyword>
<keyword evidence="6" id="KW-0378">Hydrolase</keyword>
<keyword evidence="3" id="KW-0479">Metal-binding</keyword>
<name>A0A517S9T4_9PLAN</name>
<feature type="binding site" evidence="3">
    <location>
        <position position="550"/>
    </location>
    <ligand>
        <name>Zn(2+)</name>
        <dbReference type="ChEBI" id="CHEBI:29105"/>
        <label>2</label>
    </ligand>
</feature>
<feature type="chain" id="PRO_5022110741" evidence="5">
    <location>
        <begin position="27"/>
        <end position="568"/>
    </location>
</feature>
<feature type="binding site" evidence="3">
    <location>
        <position position="505"/>
    </location>
    <ligand>
        <name>Zn(2+)</name>
        <dbReference type="ChEBI" id="CHEBI:29105"/>
        <label>2</label>
    </ligand>
</feature>
<dbReference type="CDD" id="cd16012">
    <property type="entry name" value="ALP"/>
    <property type="match status" value="1"/>
</dbReference>
<evidence type="ECO:0000256" key="3">
    <source>
        <dbReference type="PIRSR" id="PIRSR601952-2"/>
    </source>
</evidence>
<sequence precursor="true">MWNLRLLMGTFVAPIGVAAALVSVHAADSAEAPQSDPVAKLQAAAATDNVSEFGHWGNDPKNYKMWGTHSNRLIPIYTFGTKGAGKGVDLESYTGANSRYRQADKIEELYGYDAPETLNPSAEYCDQTDIYRIQRAALDAGKKYVFLIVFDGMDWQTTRAAAIYKAGKVGYDSGRGTGLHFQDYKAGGTTQFGFMVTSPHNEGTDIDVNLQTVKNPGGELRGGYSVERGGPNPWTPGTDKQYPISQPKDAAMRHAYTDSSSSATSMTAGIKTYNNCVNVDYAGVKVATIAHEAQREGYSVGAVTSVPISHATPAASYAHNVHRDDYQDLTRDLIGVKSVAHPETPLPGLDVLIGGGYGHEVKGKDAKKISAADTQGDNFVPGNLYLTDADRDAVDVKNGGRYVFATRTPGRTGSDVLKEATAKAISGKHRLFGFFGVGSGKGHLPFRTADGKFDPVQGRAKAVESYTPEDISENPTLVDMAESAISVLSKNPKGFWLMVEAGDVDWANHNNNVDDSIGATISGDNAVKAVTDWVEKNSNWNESVVIVTADHGHYLVIEKPELLVPAAK</sequence>
<dbReference type="FunCoup" id="A0A517S9T4">
    <property type="interactions" value="273"/>
</dbReference>
<organism evidence="6 7">
    <name type="scientific">Caulifigura coniformis</name>
    <dbReference type="NCBI Taxonomy" id="2527983"/>
    <lineage>
        <taxon>Bacteria</taxon>
        <taxon>Pseudomonadati</taxon>
        <taxon>Planctomycetota</taxon>
        <taxon>Planctomycetia</taxon>
        <taxon>Planctomycetales</taxon>
        <taxon>Planctomycetaceae</taxon>
        <taxon>Caulifigura</taxon>
    </lineage>
</organism>
<feature type="binding site" evidence="3">
    <location>
        <position position="551"/>
    </location>
    <ligand>
        <name>Zn(2+)</name>
        <dbReference type="ChEBI" id="CHEBI:29105"/>
        <label>2</label>
    </ligand>
</feature>
<dbReference type="Pfam" id="PF00245">
    <property type="entry name" value="Alk_phosphatase"/>
    <property type="match status" value="1"/>
</dbReference>
<dbReference type="EC" id="3.1.3.1" evidence="6"/>
<dbReference type="AlphaFoldDB" id="A0A517S9T4"/>
<feature type="binding site" evidence="3">
    <location>
        <position position="509"/>
    </location>
    <ligand>
        <name>Zn(2+)</name>
        <dbReference type="ChEBI" id="CHEBI:29105"/>
        <label>2</label>
    </ligand>
</feature>